<dbReference type="SUPFAM" id="SSF103032">
    <property type="entry name" value="Hypothetical protein YwqG"/>
    <property type="match status" value="1"/>
</dbReference>
<dbReference type="InterPro" id="IPR015315">
    <property type="entry name" value="DUF1963"/>
</dbReference>
<dbReference type="EMBL" id="BAAARW010000046">
    <property type="protein sequence ID" value="GAA2457213.1"/>
    <property type="molecule type" value="Genomic_DNA"/>
</dbReference>
<sequence>MDHFEAQRQRLRSLFGVFFAPEVTGALLPLARPAVRLGVDGEATVRLGGAPSLPLGEPWPTWRDRPLDFLGSVDFAQLPQVPDLPDKGTVAFYYASDLPRPWGDDQGQRDAWRVLSGDLQIVEPPSGALTFPECSLQAAPFLSLPAPQEPLLQRLEGIYSGVLSVYEQLHVAWQQYIWPDDAPAHQLGGWPALVQRSVAPDCHYASTGRDPESEPLSPEETAALVDDWRLLLQLDSDQRLGWHWGEPGRVYFCTCQDDPVETAWLTLQAT</sequence>
<dbReference type="RefSeq" id="WP_344598082.1">
    <property type="nucleotide sequence ID" value="NZ_BAAARW010000046.1"/>
</dbReference>
<dbReference type="PANTHER" id="PTHR36436:SF6">
    <property type="entry name" value="SLL5081 PROTEIN"/>
    <property type="match status" value="1"/>
</dbReference>
<gene>
    <name evidence="1" type="ORF">GCM10010191_91170</name>
</gene>
<protein>
    <recommendedName>
        <fullName evidence="3">DUF1963 domain-containing protein</fullName>
    </recommendedName>
</protein>
<keyword evidence="2" id="KW-1185">Reference proteome</keyword>
<dbReference type="Pfam" id="PF09234">
    <property type="entry name" value="DUF1963"/>
    <property type="match status" value="1"/>
</dbReference>
<reference evidence="2" key="1">
    <citation type="journal article" date="2019" name="Int. J. Syst. Evol. Microbiol.">
        <title>The Global Catalogue of Microorganisms (GCM) 10K type strain sequencing project: providing services to taxonomists for standard genome sequencing and annotation.</title>
        <authorList>
            <consortium name="The Broad Institute Genomics Platform"/>
            <consortium name="The Broad Institute Genome Sequencing Center for Infectious Disease"/>
            <person name="Wu L."/>
            <person name="Ma J."/>
        </authorList>
    </citation>
    <scope>NUCLEOTIDE SEQUENCE [LARGE SCALE GENOMIC DNA]</scope>
    <source>
        <strain evidence="2">JCM 3325</strain>
    </source>
</reference>
<dbReference type="InterPro" id="IPR035948">
    <property type="entry name" value="YwqG-like_sf"/>
</dbReference>
<evidence type="ECO:0000313" key="1">
    <source>
        <dbReference type="EMBL" id="GAA2457213.1"/>
    </source>
</evidence>
<evidence type="ECO:0000313" key="2">
    <source>
        <dbReference type="Proteomes" id="UP001501231"/>
    </source>
</evidence>
<comment type="caution">
    <text evidence="1">The sequence shown here is derived from an EMBL/GenBank/DDBJ whole genome shotgun (WGS) entry which is preliminary data.</text>
</comment>
<dbReference type="Gene3D" id="2.30.320.10">
    <property type="entry name" value="YwqG-like"/>
    <property type="match status" value="1"/>
</dbReference>
<dbReference type="Proteomes" id="UP001501231">
    <property type="component" value="Unassembled WGS sequence"/>
</dbReference>
<dbReference type="PANTHER" id="PTHR36436">
    <property type="entry name" value="SLL5081 PROTEIN"/>
    <property type="match status" value="1"/>
</dbReference>
<evidence type="ECO:0008006" key="3">
    <source>
        <dbReference type="Google" id="ProtNLM"/>
    </source>
</evidence>
<proteinExistence type="predicted"/>
<name>A0ABP5XQJ9_9ACTN</name>
<accession>A0ABP5XQJ9</accession>
<organism evidence="1 2">
    <name type="scientific">Actinomadura vinacea</name>
    <dbReference type="NCBI Taxonomy" id="115336"/>
    <lineage>
        <taxon>Bacteria</taxon>
        <taxon>Bacillati</taxon>
        <taxon>Actinomycetota</taxon>
        <taxon>Actinomycetes</taxon>
        <taxon>Streptosporangiales</taxon>
        <taxon>Thermomonosporaceae</taxon>
        <taxon>Actinomadura</taxon>
    </lineage>
</organism>